<evidence type="ECO:0000259" key="5">
    <source>
        <dbReference type="PROSITE" id="PS50887"/>
    </source>
</evidence>
<dbReference type="InterPro" id="IPR000014">
    <property type="entry name" value="PAS"/>
</dbReference>
<comment type="caution">
    <text evidence="6">The sequence shown here is derived from an EMBL/GenBank/DDBJ whole genome shotgun (WGS) entry which is preliminary data.</text>
</comment>
<dbReference type="FunFam" id="3.20.20.450:FF:000001">
    <property type="entry name" value="Cyclic di-GMP phosphodiesterase yahA"/>
    <property type="match status" value="1"/>
</dbReference>
<dbReference type="SMART" id="SM00267">
    <property type="entry name" value="GGDEF"/>
    <property type="match status" value="1"/>
</dbReference>
<name>A0A7X0PBU0_9BURK</name>
<gene>
    <name evidence="6" type="ORF">HNP48_001694</name>
</gene>
<dbReference type="RefSeq" id="WP_184856426.1">
    <property type="nucleotide sequence ID" value="NZ_JACHLK010000002.1"/>
</dbReference>
<dbReference type="PROSITE" id="PS50110">
    <property type="entry name" value="RESPONSE_REGULATORY"/>
    <property type="match status" value="1"/>
</dbReference>
<protein>
    <submittedName>
        <fullName evidence="6">Diguanylate cyclase (GGDEF)-like protein</fullName>
    </submittedName>
</protein>
<dbReference type="SUPFAM" id="SSF52172">
    <property type="entry name" value="CheY-like"/>
    <property type="match status" value="1"/>
</dbReference>
<feature type="domain" description="Response regulatory" evidence="3">
    <location>
        <begin position="23"/>
        <end position="138"/>
    </location>
</feature>
<dbReference type="Pfam" id="PF08448">
    <property type="entry name" value="PAS_4"/>
    <property type="match status" value="1"/>
</dbReference>
<dbReference type="InterPro" id="IPR052155">
    <property type="entry name" value="Biofilm_reg_signaling"/>
</dbReference>
<dbReference type="AlphaFoldDB" id="A0A7X0PBU0"/>
<dbReference type="InterPro" id="IPR043128">
    <property type="entry name" value="Rev_trsase/Diguanyl_cyclase"/>
</dbReference>
<dbReference type="InterPro" id="IPR035919">
    <property type="entry name" value="EAL_sf"/>
</dbReference>
<feature type="domain" description="EAL" evidence="4">
    <location>
        <begin position="484"/>
        <end position="737"/>
    </location>
</feature>
<keyword evidence="2" id="KW-0175">Coiled coil</keyword>
<dbReference type="InterPro" id="IPR011006">
    <property type="entry name" value="CheY-like_superfamily"/>
</dbReference>
<dbReference type="Gene3D" id="3.30.450.20">
    <property type="entry name" value="PAS domain"/>
    <property type="match status" value="1"/>
</dbReference>
<feature type="coiled-coil region" evidence="2">
    <location>
        <begin position="272"/>
        <end position="306"/>
    </location>
</feature>
<dbReference type="EMBL" id="JACHLK010000002">
    <property type="protein sequence ID" value="MBB6559030.1"/>
    <property type="molecule type" value="Genomic_DNA"/>
</dbReference>
<evidence type="ECO:0000259" key="4">
    <source>
        <dbReference type="PROSITE" id="PS50883"/>
    </source>
</evidence>
<sequence>MSAVALATLAGQPPEEGAATAVRVLIADDDPGMRAMLRAAVRKLGFEPVLAEDGASALRAFRQAACSLVLLDVEMPGLNGYELCSILRGEAGPFVPIVLVTGNDDVASVENAYAAGATDFISKPVNWPILGHRLLHLLKNFGIQRDLQRAQARNAAILNALPDLLFELDAQGRFIQCNVPASEELATPHRALVGRTVSEALSPKLSELAMAAIAEARTLGHARPRTYRLHLPDGERWFELSVARKAADSLQDGPDGQEGATFIALSRDVTARRDAERRISDLADSLRQANADLRRANDQLQRQAFEDPLSGLPNRALFNERLDLALQRIAAQGAATGADQPAELGVMFIDLDGFKPINDSFGHAAGDAVLKEVARRLQSVVRGVELLARLGGDEFVALIESPTAGEDSMRLGSRIIEALRRPYAVGRHRVSLSCSIGVVLHPRQEPSGDRLLACADAAMYEAKRAGGSCCVLYEKSMSDEGAEEVLMRQALRESLERGDLVLHYQPKVHCTLGRVQGLEALLRWEHAQFGQVSPEIFIPLAERYGLIGAIGHWVIDTACAQLAQWQAQGLRCRISVNLSPHQLRQPDLVERIGQALAAHRLRPSQLECEITESTMMEHSVQERATLERIGALGVRLSIDDFGTGYSSLAHLRHIPAQQLKIDRSFVTDLASSEQARHVVQAVIQLAHGLGMEVVAEGVETPAQMRVLGAQGCDLVQGFYIAPPMPAADVPGWMRDREHTPSLWSPLMGPAG</sequence>
<dbReference type="SUPFAM" id="SSF55073">
    <property type="entry name" value="Nucleotide cyclase"/>
    <property type="match status" value="1"/>
</dbReference>
<dbReference type="SUPFAM" id="SSF55785">
    <property type="entry name" value="PYP-like sensor domain (PAS domain)"/>
    <property type="match status" value="1"/>
</dbReference>
<dbReference type="InterPro" id="IPR029787">
    <property type="entry name" value="Nucleotide_cyclase"/>
</dbReference>
<keyword evidence="1" id="KW-0597">Phosphoprotein</keyword>
<accession>A0A7X0PBU0</accession>
<dbReference type="PANTHER" id="PTHR44757:SF2">
    <property type="entry name" value="BIOFILM ARCHITECTURE MAINTENANCE PROTEIN MBAA"/>
    <property type="match status" value="1"/>
</dbReference>
<dbReference type="Pfam" id="PF00990">
    <property type="entry name" value="GGDEF"/>
    <property type="match status" value="1"/>
</dbReference>
<dbReference type="InterPro" id="IPR000160">
    <property type="entry name" value="GGDEF_dom"/>
</dbReference>
<dbReference type="PROSITE" id="PS50887">
    <property type="entry name" value="GGDEF"/>
    <property type="match status" value="1"/>
</dbReference>
<organism evidence="6 7">
    <name type="scientific">Acidovorax soli</name>
    <dbReference type="NCBI Taxonomy" id="592050"/>
    <lineage>
        <taxon>Bacteria</taxon>
        <taxon>Pseudomonadati</taxon>
        <taxon>Pseudomonadota</taxon>
        <taxon>Betaproteobacteria</taxon>
        <taxon>Burkholderiales</taxon>
        <taxon>Comamonadaceae</taxon>
        <taxon>Acidovorax</taxon>
    </lineage>
</organism>
<keyword evidence="7" id="KW-1185">Reference proteome</keyword>
<dbReference type="Gene3D" id="3.40.50.2300">
    <property type="match status" value="1"/>
</dbReference>
<evidence type="ECO:0000313" key="6">
    <source>
        <dbReference type="EMBL" id="MBB6559030.1"/>
    </source>
</evidence>
<dbReference type="Proteomes" id="UP000575083">
    <property type="component" value="Unassembled WGS sequence"/>
</dbReference>
<dbReference type="CDD" id="cd00130">
    <property type="entry name" value="PAS"/>
    <property type="match status" value="1"/>
</dbReference>
<dbReference type="PROSITE" id="PS50883">
    <property type="entry name" value="EAL"/>
    <property type="match status" value="1"/>
</dbReference>
<dbReference type="PANTHER" id="PTHR44757">
    <property type="entry name" value="DIGUANYLATE CYCLASE DGCP"/>
    <property type="match status" value="1"/>
</dbReference>
<dbReference type="SMART" id="SM00091">
    <property type="entry name" value="PAS"/>
    <property type="match status" value="1"/>
</dbReference>
<dbReference type="Pfam" id="PF00072">
    <property type="entry name" value="Response_reg"/>
    <property type="match status" value="1"/>
</dbReference>
<feature type="modified residue" description="4-aspartylphosphate" evidence="1">
    <location>
        <position position="72"/>
    </location>
</feature>
<evidence type="ECO:0000313" key="7">
    <source>
        <dbReference type="Proteomes" id="UP000575083"/>
    </source>
</evidence>
<dbReference type="SMART" id="SM00448">
    <property type="entry name" value="REC"/>
    <property type="match status" value="1"/>
</dbReference>
<dbReference type="NCBIfam" id="TIGR00254">
    <property type="entry name" value="GGDEF"/>
    <property type="match status" value="1"/>
</dbReference>
<evidence type="ECO:0000259" key="3">
    <source>
        <dbReference type="PROSITE" id="PS50110"/>
    </source>
</evidence>
<dbReference type="InterPro" id="IPR001789">
    <property type="entry name" value="Sig_transdc_resp-reg_receiver"/>
</dbReference>
<dbReference type="InterPro" id="IPR035965">
    <property type="entry name" value="PAS-like_dom_sf"/>
</dbReference>
<dbReference type="Gene3D" id="3.20.20.450">
    <property type="entry name" value="EAL domain"/>
    <property type="match status" value="1"/>
</dbReference>
<feature type="domain" description="GGDEF" evidence="5">
    <location>
        <begin position="342"/>
        <end position="475"/>
    </location>
</feature>
<dbReference type="SMART" id="SM00052">
    <property type="entry name" value="EAL"/>
    <property type="match status" value="1"/>
</dbReference>
<dbReference type="SUPFAM" id="SSF141868">
    <property type="entry name" value="EAL domain-like"/>
    <property type="match status" value="1"/>
</dbReference>
<reference evidence="6 7" key="1">
    <citation type="submission" date="2020-08" db="EMBL/GenBank/DDBJ databases">
        <title>Functional genomics of gut bacteria from endangered species of beetles.</title>
        <authorList>
            <person name="Carlos-Shanley C."/>
        </authorList>
    </citation>
    <scope>NUCLEOTIDE SEQUENCE [LARGE SCALE GENOMIC DNA]</scope>
    <source>
        <strain evidence="6 7">S00198</strain>
    </source>
</reference>
<dbReference type="Gene3D" id="3.30.70.270">
    <property type="match status" value="1"/>
</dbReference>
<dbReference type="InterPro" id="IPR013656">
    <property type="entry name" value="PAS_4"/>
</dbReference>
<dbReference type="InterPro" id="IPR001633">
    <property type="entry name" value="EAL_dom"/>
</dbReference>
<evidence type="ECO:0000256" key="1">
    <source>
        <dbReference type="PROSITE-ProRule" id="PRU00169"/>
    </source>
</evidence>
<dbReference type="CDD" id="cd01949">
    <property type="entry name" value="GGDEF"/>
    <property type="match status" value="1"/>
</dbReference>
<dbReference type="CDD" id="cd00156">
    <property type="entry name" value="REC"/>
    <property type="match status" value="1"/>
</dbReference>
<dbReference type="Pfam" id="PF00563">
    <property type="entry name" value="EAL"/>
    <property type="match status" value="1"/>
</dbReference>
<evidence type="ECO:0000256" key="2">
    <source>
        <dbReference type="SAM" id="Coils"/>
    </source>
</evidence>
<dbReference type="GO" id="GO:0000160">
    <property type="term" value="P:phosphorelay signal transduction system"/>
    <property type="evidence" value="ECO:0007669"/>
    <property type="project" value="InterPro"/>
</dbReference>
<dbReference type="CDD" id="cd01948">
    <property type="entry name" value="EAL"/>
    <property type="match status" value="1"/>
</dbReference>
<proteinExistence type="predicted"/>